<reference evidence="10" key="1">
    <citation type="submission" date="2020-01" db="EMBL/GenBank/DDBJ databases">
        <authorList>
            <person name="Meier V. D."/>
            <person name="Meier V D."/>
        </authorList>
    </citation>
    <scope>NUCLEOTIDE SEQUENCE</scope>
    <source>
        <strain evidence="10">HLG_WM_MAG_08</strain>
    </source>
</reference>
<dbReference type="GO" id="GO:0008924">
    <property type="term" value="F:L-malate dehydrogenase (quinone) activity"/>
    <property type="evidence" value="ECO:0007669"/>
    <property type="project" value="UniProtKB-UniRule"/>
</dbReference>
<comment type="catalytic activity">
    <reaction evidence="1 9">
        <text>(S)-malate + a quinone = a quinol + oxaloacetate</text>
        <dbReference type="Rhea" id="RHEA:46012"/>
        <dbReference type="ChEBI" id="CHEBI:15589"/>
        <dbReference type="ChEBI" id="CHEBI:16452"/>
        <dbReference type="ChEBI" id="CHEBI:24646"/>
        <dbReference type="ChEBI" id="CHEBI:132124"/>
        <dbReference type="EC" id="1.1.5.4"/>
    </reaction>
</comment>
<evidence type="ECO:0000256" key="7">
    <source>
        <dbReference type="ARBA" id="ARBA00022827"/>
    </source>
</evidence>
<dbReference type="EC" id="1.1.5.4" evidence="9"/>
<dbReference type="PANTHER" id="PTHR43104:SF2">
    <property type="entry name" value="L-2-HYDROXYGLUTARATE DEHYDROGENASE, MITOCHONDRIAL"/>
    <property type="match status" value="1"/>
</dbReference>
<dbReference type="Gene3D" id="3.50.50.60">
    <property type="entry name" value="FAD/NAD(P)-binding domain"/>
    <property type="match status" value="1"/>
</dbReference>
<dbReference type="AlphaFoldDB" id="A0A6S6U4L0"/>
<dbReference type="NCBIfam" id="NF009875">
    <property type="entry name" value="PRK13339.1"/>
    <property type="match status" value="1"/>
</dbReference>
<evidence type="ECO:0000256" key="5">
    <source>
        <dbReference type="ARBA" id="ARBA00022532"/>
    </source>
</evidence>
<evidence type="ECO:0000256" key="2">
    <source>
        <dbReference type="ARBA" id="ARBA00001974"/>
    </source>
</evidence>
<dbReference type="NCBIfam" id="NF003605">
    <property type="entry name" value="PRK05257.1-4"/>
    <property type="match status" value="1"/>
</dbReference>
<keyword evidence="7 9" id="KW-0274">FAD</keyword>
<evidence type="ECO:0000256" key="6">
    <source>
        <dbReference type="ARBA" id="ARBA00022630"/>
    </source>
</evidence>
<dbReference type="UniPathway" id="UPA00223">
    <property type="reaction ID" value="UER01008"/>
</dbReference>
<dbReference type="NCBIfam" id="NF003613">
    <property type="entry name" value="PRK05257.3-4"/>
    <property type="match status" value="1"/>
</dbReference>
<dbReference type="InterPro" id="IPR036188">
    <property type="entry name" value="FAD/NAD-bd_sf"/>
</dbReference>
<evidence type="ECO:0000256" key="1">
    <source>
        <dbReference type="ARBA" id="ARBA00001139"/>
    </source>
</evidence>
<evidence type="ECO:0000313" key="10">
    <source>
        <dbReference type="EMBL" id="CAA6823753.1"/>
    </source>
</evidence>
<evidence type="ECO:0000256" key="3">
    <source>
        <dbReference type="ARBA" id="ARBA00005012"/>
    </source>
</evidence>
<dbReference type="InterPro" id="IPR006231">
    <property type="entry name" value="MQO"/>
</dbReference>
<name>A0A6S6U4L0_9GAMM</name>
<comment type="similarity">
    <text evidence="4 9">Belongs to the MQO family.</text>
</comment>
<organism evidence="10">
    <name type="scientific">uncultured Thiotrichaceae bacterium</name>
    <dbReference type="NCBI Taxonomy" id="298394"/>
    <lineage>
        <taxon>Bacteria</taxon>
        <taxon>Pseudomonadati</taxon>
        <taxon>Pseudomonadota</taxon>
        <taxon>Gammaproteobacteria</taxon>
        <taxon>Thiotrichales</taxon>
        <taxon>Thiotrichaceae</taxon>
        <taxon>environmental samples</taxon>
    </lineage>
</organism>
<keyword evidence="8 9" id="KW-0560">Oxidoreductase</keyword>
<dbReference type="NCBIfam" id="TIGR01320">
    <property type="entry name" value="mal_quin_oxido"/>
    <property type="match status" value="1"/>
</dbReference>
<dbReference type="NCBIfam" id="NF003603">
    <property type="entry name" value="PRK05257.1-1"/>
    <property type="match status" value="1"/>
</dbReference>
<evidence type="ECO:0000256" key="8">
    <source>
        <dbReference type="ARBA" id="ARBA00023002"/>
    </source>
</evidence>
<gene>
    <name evidence="9" type="primary">mqo</name>
    <name evidence="10" type="ORF">HELGO_WM58580</name>
</gene>
<evidence type="ECO:0000256" key="9">
    <source>
        <dbReference type="HAMAP-Rule" id="MF_00212"/>
    </source>
</evidence>
<dbReference type="Gene3D" id="3.30.9.10">
    <property type="entry name" value="D-Amino Acid Oxidase, subunit A, domain 2"/>
    <property type="match status" value="1"/>
</dbReference>
<keyword evidence="5 9" id="KW-0816">Tricarboxylic acid cycle</keyword>
<proteinExistence type="inferred from homology"/>
<dbReference type="HAMAP" id="MF_00212">
    <property type="entry name" value="MQO"/>
    <property type="match status" value="1"/>
</dbReference>
<dbReference type="NCBIfam" id="NF003606">
    <property type="entry name" value="PRK05257.2-1"/>
    <property type="match status" value="1"/>
</dbReference>
<dbReference type="NCBIfam" id="NF003611">
    <property type="entry name" value="PRK05257.3-2"/>
    <property type="match status" value="1"/>
</dbReference>
<comment type="cofactor">
    <cofactor evidence="2 9">
        <name>FAD</name>
        <dbReference type="ChEBI" id="CHEBI:57692"/>
    </cofactor>
</comment>
<comment type="pathway">
    <text evidence="3 9">Carbohydrate metabolism; tricarboxylic acid cycle; oxaloacetate from (S)-malate (quinone route): step 1/1.</text>
</comment>
<dbReference type="PANTHER" id="PTHR43104">
    <property type="entry name" value="L-2-HYDROXYGLUTARATE DEHYDROGENASE, MITOCHONDRIAL"/>
    <property type="match status" value="1"/>
</dbReference>
<keyword evidence="6 9" id="KW-0285">Flavoprotein</keyword>
<evidence type="ECO:0000256" key="4">
    <source>
        <dbReference type="ARBA" id="ARBA00006389"/>
    </source>
</evidence>
<protein>
    <recommendedName>
        <fullName evidence="9">Probable malate:quinone oxidoreductase</fullName>
        <ecNumber evidence="9">1.1.5.4</ecNumber>
    </recommendedName>
    <alternativeName>
        <fullName evidence="9">MQO</fullName>
    </alternativeName>
    <alternativeName>
        <fullName evidence="9">Malate dehydrogenase [quinone]</fullName>
    </alternativeName>
</protein>
<sequence>MEIQKTDILLVGAGIMSATLATMLKQLNPDFSITIVERLSKVAGESTSGWNNAGTGHAAYCELNYTAEQSDGSIEIAKALKINRAFETTLQFWSYLIGKELLPSPENFINQTPHIGFVWGEDNVKFMKKRYDAMTNYAQFSDMEYSEDPAVLAEWMPLVMEGRDPSEKVAATRITYGSDVDFGSVTEYMVDALEKQEGFRLILDTDVVELKRDVDRLWKVEMENNKSGLKLVMNAGFVFLGSGGGALPLLQNAGVEEVDGYAGFPVSGQWLVCRTPEVVEKHWGKVYGKASIGAPPMSVPHLDTRILDGEKALLFGPFAGFTMRFLKEGSWTDMIRSVRPNNFLPIMAVGLRNFALVRYLIKEALQGQKARMKSLRNYFPNAKDEHWDLAHAGQRVQIIKKDPNKIGKLEFGTEVLTTQDKTLSALLGASPGASVAVAAMIEVLEDCFPDQMALGGEWRPKLAEMIESQGYPKGHLSRNDELLKYIRQRNLDVLGLKA</sequence>
<dbReference type="Pfam" id="PF06039">
    <property type="entry name" value="Mqo"/>
    <property type="match status" value="1"/>
</dbReference>
<dbReference type="GO" id="GO:0047545">
    <property type="term" value="F:(S)-2-hydroxyglutarate dehydrogenase activity"/>
    <property type="evidence" value="ECO:0007669"/>
    <property type="project" value="TreeGrafter"/>
</dbReference>
<dbReference type="EMBL" id="CACVAV010000366">
    <property type="protein sequence ID" value="CAA6823753.1"/>
    <property type="molecule type" value="Genomic_DNA"/>
</dbReference>
<dbReference type="SUPFAM" id="SSF51905">
    <property type="entry name" value="FAD/NAD(P)-binding domain"/>
    <property type="match status" value="1"/>
</dbReference>
<accession>A0A6S6U4L0</accession>
<dbReference type="GO" id="GO:0006099">
    <property type="term" value="P:tricarboxylic acid cycle"/>
    <property type="evidence" value="ECO:0007669"/>
    <property type="project" value="UniProtKB-UniRule"/>
</dbReference>